<keyword evidence="6" id="KW-1185">Reference proteome</keyword>
<dbReference type="GO" id="GO:0005758">
    <property type="term" value="C:mitochondrial intermembrane space"/>
    <property type="evidence" value="ECO:0007669"/>
    <property type="project" value="InterPro"/>
</dbReference>
<comment type="caution">
    <text evidence="5">The sequence shown here is derived from an EMBL/GenBank/DDBJ whole genome shotgun (WGS) entry which is preliminary data.</text>
</comment>
<reference evidence="4" key="2">
    <citation type="submission" date="2020-06" db="EMBL/GenBank/DDBJ databases">
        <authorList>
            <person name="Ji K."/>
            <person name="Li J."/>
        </authorList>
    </citation>
    <scope>NUCLEOTIDE SEQUENCE</scope>
    <source>
        <strain evidence="4">JKM2019</strain>
        <tissue evidence="4">Whole body</tissue>
    </source>
</reference>
<reference evidence="5" key="1">
    <citation type="submission" date="2013-05" db="EMBL/GenBank/DDBJ databases">
        <authorList>
            <person name="Yim A.K.Y."/>
            <person name="Chan T.F."/>
            <person name="Ji K.M."/>
            <person name="Liu X.Y."/>
            <person name="Zhou J.W."/>
            <person name="Li R.Q."/>
            <person name="Yang K.Y."/>
            <person name="Li J."/>
            <person name="Li M."/>
            <person name="Law P.T.W."/>
            <person name="Wu Y.L."/>
            <person name="Cai Z.L."/>
            <person name="Qin H."/>
            <person name="Bao Y."/>
            <person name="Leung R.K.K."/>
            <person name="Ng P.K.S."/>
            <person name="Zou J."/>
            <person name="Zhong X.J."/>
            <person name="Ran P.X."/>
            <person name="Zhong N.S."/>
            <person name="Liu Z.G."/>
            <person name="Tsui S.K.W."/>
        </authorList>
    </citation>
    <scope>NUCLEOTIDE SEQUENCE</scope>
    <source>
        <strain evidence="5">Derf</strain>
        <tissue evidence="5">Whole organism</tissue>
    </source>
</reference>
<dbReference type="Proteomes" id="UP000828236">
    <property type="component" value="Unassembled WGS sequence"/>
</dbReference>
<comment type="similarity">
    <text evidence="1">Belongs to the MIX23 family.</text>
</comment>
<reference evidence="4" key="3">
    <citation type="journal article" date="2021" name="World Allergy Organ. J.">
        <title>Chromosome-level assembly of Dermatophagoides farinae genome and transcriptome reveals two novel allergens Der f 37 and Der f 39.</title>
        <authorList>
            <person name="Chen J."/>
            <person name="Cai Z."/>
            <person name="Fan D."/>
            <person name="Hu J."/>
            <person name="Hou Y."/>
            <person name="He Y."/>
            <person name="Zhang Z."/>
            <person name="Zhao Z."/>
            <person name="Gao P."/>
            <person name="Hu W."/>
            <person name="Sun J."/>
            <person name="Li J."/>
            <person name="Ji K."/>
        </authorList>
    </citation>
    <scope>NUCLEOTIDE SEQUENCE</scope>
    <source>
        <strain evidence="4">JKM2019</strain>
    </source>
</reference>
<dbReference type="InterPro" id="IPR019171">
    <property type="entry name" value="MIX23"/>
</dbReference>
<dbReference type="EMBL" id="SDOV01000007">
    <property type="protein sequence ID" value="KAH7639508.1"/>
    <property type="molecule type" value="Genomic_DNA"/>
</dbReference>
<sequence>MEAMCEDFLAFEDVLKNLRKLDDNIVHSLNTTIPTQSFAVKGIDPTKQCQELYKQLMELHTNREQAIKNCIIRVSESVHQLKRRRDENEADFQVQKQLRKEQNKLRMMQNELHVEEVVRDRSLKFFHERCRAYYRPATSTPPI</sequence>
<organism evidence="5 6">
    <name type="scientific">Dermatophagoides farinae</name>
    <name type="common">American house dust mite</name>
    <dbReference type="NCBI Taxonomy" id="6954"/>
    <lineage>
        <taxon>Eukaryota</taxon>
        <taxon>Metazoa</taxon>
        <taxon>Ecdysozoa</taxon>
        <taxon>Arthropoda</taxon>
        <taxon>Chelicerata</taxon>
        <taxon>Arachnida</taxon>
        <taxon>Acari</taxon>
        <taxon>Acariformes</taxon>
        <taxon>Sarcoptiformes</taxon>
        <taxon>Astigmata</taxon>
        <taxon>Psoroptidia</taxon>
        <taxon>Analgoidea</taxon>
        <taxon>Pyroglyphidae</taxon>
        <taxon>Dermatophagoidinae</taxon>
        <taxon>Dermatophagoides</taxon>
    </lineage>
</organism>
<reference evidence="5" key="4">
    <citation type="journal article" date="2022" name="Res Sq">
        <title>Comparative Genomics Reveals Insights into the Divergent Evolution of Astigmatic Mites and Household Pest Adaptations.</title>
        <authorList>
            <person name="Xiong Q."/>
            <person name="Wan A.T.-Y."/>
            <person name="Liu X.-Y."/>
            <person name="Fung C.S.-H."/>
            <person name="Xiao X."/>
            <person name="Malainual N."/>
            <person name="Hou J."/>
            <person name="Wang L."/>
            <person name="Wang M."/>
            <person name="Yang K."/>
            <person name="Cui Y."/>
            <person name="Leung E."/>
            <person name="Nong W."/>
            <person name="Shin S.-K."/>
            <person name="Au S."/>
            <person name="Jeong K.Y."/>
            <person name="Chew F.T."/>
            <person name="Hui J."/>
            <person name="Leung T.F."/>
            <person name="Tungtrongchitr A."/>
            <person name="Zhong N."/>
            <person name="Liu Z."/>
            <person name="Tsui S."/>
        </authorList>
    </citation>
    <scope>NUCLEOTIDE SEQUENCE</scope>
    <source>
        <strain evidence="5">Derf</strain>
        <tissue evidence="5">Whole organism</tissue>
    </source>
</reference>
<gene>
    <name evidence="5" type="primary">CCDC58</name>
    <name evidence="5" type="ORF">DERF_005458</name>
    <name evidence="4" type="ORF">HUG17_3541</name>
</gene>
<evidence type="ECO:0000256" key="2">
    <source>
        <dbReference type="ARBA" id="ARBA00024228"/>
    </source>
</evidence>
<dbReference type="EMBL" id="ASGP02000002">
    <property type="protein sequence ID" value="KAH9521832.1"/>
    <property type="molecule type" value="Genomic_DNA"/>
</dbReference>
<evidence type="ECO:0000313" key="6">
    <source>
        <dbReference type="Proteomes" id="UP000790347"/>
    </source>
</evidence>
<dbReference type="OrthoDB" id="5593818at2759"/>
<proteinExistence type="inferred from homology"/>
<evidence type="ECO:0000313" key="4">
    <source>
        <dbReference type="EMBL" id="KAH7639508.1"/>
    </source>
</evidence>
<accession>A0A922L8P8</accession>
<dbReference type="AlphaFoldDB" id="A0A922L8P8"/>
<dbReference type="Proteomes" id="UP000790347">
    <property type="component" value="Unassembled WGS sequence"/>
</dbReference>
<name>A0A922L8P8_DERFA</name>
<dbReference type="Pfam" id="PF09774">
    <property type="entry name" value="MIX23"/>
    <property type="match status" value="1"/>
</dbReference>
<protein>
    <recommendedName>
        <fullName evidence="2">Protein MIX23</fullName>
    </recommendedName>
    <alternativeName>
        <fullName evidence="3">Coiled-coil domain-containing protein 58</fullName>
    </alternativeName>
</protein>
<dbReference type="PANTHER" id="PTHR31905">
    <property type="entry name" value="COILED-COIL DOMAIN-CONTAINING PROTEIN 58"/>
    <property type="match status" value="1"/>
</dbReference>
<evidence type="ECO:0000256" key="3">
    <source>
        <dbReference type="ARBA" id="ARBA00030733"/>
    </source>
</evidence>
<evidence type="ECO:0000313" key="5">
    <source>
        <dbReference type="EMBL" id="KAH9521832.1"/>
    </source>
</evidence>
<evidence type="ECO:0000256" key="1">
    <source>
        <dbReference type="ARBA" id="ARBA00024204"/>
    </source>
</evidence>
<dbReference type="PANTHER" id="PTHR31905:SF2">
    <property type="entry name" value="PROTEIN MIX23"/>
    <property type="match status" value="1"/>
</dbReference>